<dbReference type="PANTHER" id="PTHR21443">
    <property type="entry name" value="CONSERVED OLIGOMERIC GOLGI COMPLEX COMPONENT 7"/>
    <property type="match status" value="1"/>
</dbReference>
<sequence length="1120" mass="123074">MPVDLTAFSASPFDLQGWLNATLASMAKDDSNTYALSSSQFTALQSQLQFLIQEVQFKHDQTTQRLTHAMPAISKDLATLDHQTAQIREALVQYRQDVLSPSLPSPASTLADTTAPPQALSRLVHLLERWSVLDKQRTMTQEWQQWDTLRDQVCTWVQDGQLDLAAQRLHAARLGLDEDDADLAEHIGKTPCTDEYLARPQDDTADPSVLPPDLSDAQRVFVQQCHQVADRRKLVTELVAMTVDATRTRLQQELVRRAQDISSLLHHHVPIPSQLVAEATSFSPVDPNAAQLSEPTADPQRFADLGRVFSRLGRWEEFVDTYCQAMTAPFITKWQAFARVLTTDVAALTTPATLDAVHTLFDQYFGCLTDFVRTELPWCDRAFTAAASGAMVERTLALIARPIQQHTHHMVQALLQAAEAVPVQHELVEALLAHLTHSYGVVSDLVGCLEPILNQRYQTTDASKAEANAATVNEKGSDQLVHLATSSESSSPSNATSRPSSVQSVTRPPSPLGLVPPDHLLSTRAYYHTPTGWDALLLQPFEPIQQRIVALEQVYVDHLIENLAATCAETVDTVTKTCQAASEQDPFNKRVMKQALTFVEDLGHASEQLVASIQPRGERVLQLTHGLAAHEYLSMLGDRFANQWCHYIIGWVQQLTLACQLPSIAQFVVASPVFTDLAPAKALTALTLTQSDAEPQTSTLSSAAGTWTHTASDQQIQLGLAVLRLYCTVLNAWAQLEASCVQQYTPYIPELRSITAVDLSSENAPILSTPCHLTGPQYYLALSTRNDPHLLTLLHRISEAYAHGPQATSLLITPFYTTELLGFQALHWSCSSVLWTAFFAPLVGPLRTYASLAEWHDEQSHTHAVSSMNVTIPTFSLSPSPNTTQMGEYLLSLPQLWDTYLSDSHVVQLLATVPDPFYASLLACDDDNDNGTPLPESTSHSSDDTTDSRPRHIRHHLLWCATTDMASTDFGDLKEDVLTQRVTSLSQGLLVLLVQQILVQLRGPLSALGQAQLGTDLKYVANIVQAMGVDAIASFTCVARAVEAAQETLSSSKDVSTPAKQGHELGREIRARLEATGLVKSQQDTDALQFLLAFAQLPSATIEHTVQALFWSSPTDGPLQ</sequence>
<reference evidence="10" key="1">
    <citation type="submission" date="2022-07" db="EMBL/GenBank/DDBJ databases">
        <title>Phylogenomic reconstructions and comparative analyses of Kickxellomycotina fungi.</title>
        <authorList>
            <person name="Reynolds N.K."/>
            <person name="Stajich J.E."/>
            <person name="Barry K."/>
            <person name="Grigoriev I.V."/>
            <person name="Crous P."/>
            <person name="Smith M.E."/>
        </authorList>
    </citation>
    <scope>NUCLEOTIDE SEQUENCE</scope>
    <source>
        <strain evidence="10">RSA 567</strain>
    </source>
</reference>
<protein>
    <recommendedName>
        <fullName evidence="3">Conserved oligomeric Golgi complex subunit 7</fullName>
    </recommendedName>
    <alternativeName>
        <fullName evidence="8">Component of oligomeric Golgi complex 7</fullName>
    </alternativeName>
</protein>
<dbReference type="OrthoDB" id="249612at2759"/>
<keyword evidence="5" id="KW-0653">Protein transport</keyword>
<dbReference type="EMBL" id="JANBQB010000379">
    <property type="protein sequence ID" value="KAJ1977026.1"/>
    <property type="molecule type" value="Genomic_DNA"/>
</dbReference>
<dbReference type="PANTHER" id="PTHR21443:SF0">
    <property type="entry name" value="CONSERVED OLIGOMERIC GOLGI COMPLEX SUBUNIT 7"/>
    <property type="match status" value="1"/>
</dbReference>
<evidence type="ECO:0000256" key="8">
    <source>
        <dbReference type="ARBA" id="ARBA00031345"/>
    </source>
</evidence>
<evidence type="ECO:0000256" key="1">
    <source>
        <dbReference type="ARBA" id="ARBA00004395"/>
    </source>
</evidence>
<gene>
    <name evidence="10" type="ORF">H4R34_003753</name>
</gene>
<keyword evidence="4" id="KW-0813">Transport</keyword>
<keyword evidence="6" id="KW-0333">Golgi apparatus</keyword>
<name>A0A9W8B699_9FUNG</name>
<dbReference type="GO" id="GO:0006890">
    <property type="term" value="P:retrograde vesicle-mediated transport, Golgi to endoplasmic reticulum"/>
    <property type="evidence" value="ECO:0007669"/>
    <property type="project" value="TreeGrafter"/>
</dbReference>
<organism evidence="10 11">
    <name type="scientific">Dimargaris verticillata</name>
    <dbReference type="NCBI Taxonomy" id="2761393"/>
    <lineage>
        <taxon>Eukaryota</taxon>
        <taxon>Fungi</taxon>
        <taxon>Fungi incertae sedis</taxon>
        <taxon>Zoopagomycota</taxon>
        <taxon>Kickxellomycotina</taxon>
        <taxon>Dimargaritomycetes</taxon>
        <taxon>Dimargaritales</taxon>
        <taxon>Dimargaritaceae</taxon>
        <taxon>Dimargaris</taxon>
    </lineage>
</organism>
<evidence type="ECO:0000256" key="2">
    <source>
        <dbReference type="ARBA" id="ARBA00005831"/>
    </source>
</evidence>
<comment type="caution">
    <text evidence="10">The sequence shown here is derived from an EMBL/GenBank/DDBJ whole genome shotgun (WGS) entry which is preliminary data.</text>
</comment>
<feature type="region of interest" description="Disordered" evidence="9">
    <location>
        <begin position="929"/>
        <end position="949"/>
    </location>
</feature>
<dbReference type="Proteomes" id="UP001151582">
    <property type="component" value="Unassembled WGS sequence"/>
</dbReference>
<keyword evidence="7" id="KW-0472">Membrane</keyword>
<keyword evidence="11" id="KW-1185">Reference proteome</keyword>
<dbReference type="AlphaFoldDB" id="A0A9W8B699"/>
<evidence type="ECO:0000256" key="9">
    <source>
        <dbReference type="SAM" id="MobiDB-lite"/>
    </source>
</evidence>
<dbReference type="GO" id="GO:0000139">
    <property type="term" value="C:Golgi membrane"/>
    <property type="evidence" value="ECO:0007669"/>
    <property type="project" value="UniProtKB-SubCell"/>
</dbReference>
<dbReference type="InterPro" id="IPR019335">
    <property type="entry name" value="COG7"/>
</dbReference>
<feature type="compositionally biased region" description="Low complexity" evidence="9">
    <location>
        <begin position="484"/>
        <end position="501"/>
    </location>
</feature>
<evidence type="ECO:0000313" key="10">
    <source>
        <dbReference type="EMBL" id="KAJ1977026.1"/>
    </source>
</evidence>
<accession>A0A9W8B699</accession>
<dbReference type="GO" id="GO:0007030">
    <property type="term" value="P:Golgi organization"/>
    <property type="evidence" value="ECO:0007669"/>
    <property type="project" value="TreeGrafter"/>
</dbReference>
<evidence type="ECO:0000256" key="7">
    <source>
        <dbReference type="ARBA" id="ARBA00023136"/>
    </source>
</evidence>
<feature type="region of interest" description="Disordered" evidence="9">
    <location>
        <begin position="483"/>
        <end position="514"/>
    </location>
</feature>
<proteinExistence type="inferred from homology"/>
<comment type="similarity">
    <text evidence="2">Belongs to the COG7 family.</text>
</comment>
<evidence type="ECO:0000256" key="5">
    <source>
        <dbReference type="ARBA" id="ARBA00022927"/>
    </source>
</evidence>
<evidence type="ECO:0000256" key="4">
    <source>
        <dbReference type="ARBA" id="ARBA00022448"/>
    </source>
</evidence>
<evidence type="ECO:0000256" key="3">
    <source>
        <dbReference type="ARBA" id="ARBA00020984"/>
    </source>
</evidence>
<dbReference type="Pfam" id="PF10191">
    <property type="entry name" value="COG7"/>
    <property type="match status" value="1"/>
</dbReference>
<comment type="subcellular location">
    <subcellularLocation>
        <location evidence="1">Golgi apparatus membrane</location>
        <topology evidence="1">Peripheral membrane protein</topology>
    </subcellularLocation>
</comment>
<evidence type="ECO:0000313" key="11">
    <source>
        <dbReference type="Proteomes" id="UP001151582"/>
    </source>
</evidence>
<evidence type="ECO:0000256" key="6">
    <source>
        <dbReference type="ARBA" id="ARBA00023034"/>
    </source>
</evidence>
<dbReference type="GO" id="GO:0006886">
    <property type="term" value="P:intracellular protein transport"/>
    <property type="evidence" value="ECO:0007669"/>
    <property type="project" value="InterPro"/>
</dbReference>
<dbReference type="GO" id="GO:0017119">
    <property type="term" value="C:Golgi transport complex"/>
    <property type="evidence" value="ECO:0007669"/>
    <property type="project" value="InterPro"/>
</dbReference>